<dbReference type="InterPro" id="IPR050161">
    <property type="entry name" value="Siro_Cobalamin_biosynth"/>
</dbReference>
<name>A0A2A3TV37_LEVBR</name>
<dbReference type="GO" id="GO:0046026">
    <property type="term" value="F:precorrin-4 C11-methyltransferase activity"/>
    <property type="evidence" value="ECO:0007669"/>
    <property type="project" value="InterPro"/>
</dbReference>
<evidence type="ECO:0000256" key="6">
    <source>
        <dbReference type="ARBA" id="ARBA00022691"/>
    </source>
</evidence>
<organism evidence="8 9">
    <name type="scientific">Levilactobacillus brevis</name>
    <name type="common">Lactobacillus brevis</name>
    <dbReference type="NCBI Taxonomy" id="1580"/>
    <lineage>
        <taxon>Bacteria</taxon>
        <taxon>Bacillati</taxon>
        <taxon>Bacillota</taxon>
        <taxon>Bacilli</taxon>
        <taxon>Lactobacillales</taxon>
        <taxon>Lactobacillaceae</taxon>
        <taxon>Levilactobacillus</taxon>
    </lineage>
</organism>
<reference evidence="8 9" key="1">
    <citation type="submission" date="2017-09" db="EMBL/GenBank/DDBJ databases">
        <title>Genome sequence of Lactobacillus brevis D7.</title>
        <authorList>
            <person name="Kwon M.-S."/>
            <person name="Lim S.K."/>
            <person name="Choi H.-J."/>
        </authorList>
    </citation>
    <scope>NUCLEOTIDE SEQUENCE [LARGE SCALE GENOMIC DNA]</scope>
    <source>
        <strain evidence="8 9">D7</strain>
    </source>
</reference>
<dbReference type="AlphaFoldDB" id="A0A2A3TV37"/>
<dbReference type="NCBIfam" id="TIGR01465">
    <property type="entry name" value="cobM_cbiF"/>
    <property type="match status" value="1"/>
</dbReference>
<comment type="pathway">
    <text evidence="1">Cofactor biosynthesis; adenosylcobalamin biosynthesis.</text>
</comment>
<dbReference type="PROSITE" id="PS00839">
    <property type="entry name" value="SUMT_1"/>
    <property type="match status" value="1"/>
</dbReference>
<dbReference type="GO" id="GO:0009236">
    <property type="term" value="P:cobalamin biosynthetic process"/>
    <property type="evidence" value="ECO:0007669"/>
    <property type="project" value="UniProtKB-UniPathway"/>
</dbReference>
<keyword evidence="4 8" id="KW-0489">Methyltransferase</keyword>
<dbReference type="PANTHER" id="PTHR45790">
    <property type="entry name" value="SIROHEME SYNTHASE-RELATED"/>
    <property type="match status" value="1"/>
</dbReference>
<dbReference type="Pfam" id="PF00590">
    <property type="entry name" value="TP_methylase"/>
    <property type="match status" value="1"/>
</dbReference>
<dbReference type="RefSeq" id="WP_096109697.1">
    <property type="nucleotide sequence ID" value="NZ_NVYO01000001.1"/>
</dbReference>
<comment type="caution">
    <text evidence="8">The sequence shown here is derived from an EMBL/GenBank/DDBJ whole genome shotgun (WGS) entry which is preliminary data.</text>
</comment>
<evidence type="ECO:0000256" key="3">
    <source>
        <dbReference type="ARBA" id="ARBA00022573"/>
    </source>
</evidence>
<evidence type="ECO:0000313" key="9">
    <source>
        <dbReference type="Proteomes" id="UP000217918"/>
    </source>
</evidence>
<evidence type="ECO:0000259" key="7">
    <source>
        <dbReference type="Pfam" id="PF00590"/>
    </source>
</evidence>
<dbReference type="InterPro" id="IPR000878">
    <property type="entry name" value="4pyrrol_Mease"/>
</dbReference>
<dbReference type="Gene3D" id="3.40.1010.10">
    <property type="entry name" value="Cobalt-precorrin-4 Transmethylase, Domain 1"/>
    <property type="match status" value="1"/>
</dbReference>
<evidence type="ECO:0000256" key="4">
    <source>
        <dbReference type="ARBA" id="ARBA00022603"/>
    </source>
</evidence>
<gene>
    <name evidence="8" type="primary">cbiF</name>
    <name evidence="8" type="ORF">CNR29_02640</name>
</gene>
<dbReference type="InterPro" id="IPR035996">
    <property type="entry name" value="4pyrrol_Methylase_sf"/>
</dbReference>
<dbReference type="PANTHER" id="PTHR45790:SF4">
    <property type="entry name" value="COBALT-PRECORRIN-4 C(11)-METHYLTRANSFERASE"/>
    <property type="match status" value="1"/>
</dbReference>
<dbReference type="UniPathway" id="UPA00148"/>
<protein>
    <submittedName>
        <fullName evidence="8">Cobalt-precorrin-4 C(11)-methyltransferase</fullName>
    </submittedName>
</protein>
<dbReference type="GO" id="GO:0032259">
    <property type="term" value="P:methylation"/>
    <property type="evidence" value="ECO:0007669"/>
    <property type="project" value="UniProtKB-KW"/>
</dbReference>
<dbReference type="NCBIfam" id="NF012017">
    <property type="entry name" value="PRK15473.1"/>
    <property type="match status" value="1"/>
</dbReference>
<evidence type="ECO:0000256" key="5">
    <source>
        <dbReference type="ARBA" id="ARBA00022679"/>
    </source>
</evidence>
<dbReference type="Proteomes" id="UP000217918">
    <property type="component" value="Unassembled WGS sequence"/>
</dbReference>
<evidence type="ECO:0000313" key="8">
    <source>
        <dbReference type="EMBL" id="PBQ22974.1"/>
    </source>
</evidence>
<keyword evidence="5 8" id="KW-0808">Transferase</keyword>
<sequence length="259" mass="28502">MAIVSFVGAGPGEKDLITLKGYRRLAEADVVIYAGSLINTALLDYCKATAKKYDSAGMDLAQIIDCMQTAVDQDQSVVRLQTGDFSIYGSIREQIEEMKKRKIAFECIPGVSSFLGAASSMGVEYTVPEVSQSVIITRMAGRTPVPDQESLESFAKHQTSMVIFLSVQGIRKVVKQLLAGGYSAETPAAVIYKATWPEEKKVQGTLADIAQKVHEADIRRTALIMVGKFLGEEYNYSHLYDADFSHMYRQKVSTDDTTK</sequence>
<accession>A0A2A3TV37</accession>
<evidence type="ECO:0000256" key="2">
    <source>
        <dbReference type="ARBA" id="ARBA00005879"/>
    </source>
</evidence>
<dbReference type="InterPro" id="IPR003043">
    <property type="entry name" value="Uropor_MeTrfase_CS"/>
</dbReference>
<feature type="domain" description="Tetrapyrrole methylase" evidence="7">
    <location>
        <begin position="4"/>
        <end position="209"/>
    </location>
</feature>
<proteinExistence type="inferred from homology"/>
<dbReference type="EMBL" id="NVYO01000001">
    <property type="protein sequence ID" value="PBQ22974.1"/>
    <property type="molecule type" value="Genomic_DNA"/>
</dbReference>
<comment type="similarity">
    <text evidence="2">Belongs to the precorrin methyltransferase family.</text>
</comment>
<dbReference type="SUPFAM" id="SSF53790">
    <property type="entry name" value="Tetrapyrrole methylase"/>
    <property type="match status" value="1"/>
</dbReference>
<dbReference type="InterPro" id="IPR014777">
    <property type="entry name" value="4pyrrole_Mease_sub1"/>
</dbReference>
<keyword evidence="6" id="KW-0949">S-adenosyl-L-methionine</keyword>
<dbReference type="Gene3D" id="3.30.950.10">
    <property type="entry name" value="Methyltransferase, Cobalt-precorrin-4 Transmethylase, Domain 2"/>
    <property type="match status" value="1"/>
</dbReference>
<evidence type="ECO:0000256" key="1">
    <source>
        <dbReference type="ARBA" id="ARBA00004953"/>
    </source>
</evidence>
<keyword evidence="3" id="KW-0169">Cobalamin biosynthesis</keyword>
<dbReference type="InterPro" id="IPR014776">
    <property type="entry name" value="4pyrrole_Mease_sub2"/>
</dbReference>
<dbReference type="InterPro" id="IPR006362">
    <property type="entry name" value="Cbl_synth_CobM/CibF"/>
</dbReference>
<dbReference type="CDD" id="cd11641">
    <property type="entry name" value="Precorrin-4_C11-MT"/>
    <property type="match status" value="1"/>
</dbReference>